<evidence type="ECO:0008006" key="3">
    <source>
        <dbReference type="Google" id="ProtNLM"/>
    </source>
</evidence>
<keyword evidence="1" id="KW-1133">Transmembrane helix</keyword>
<dbReference type="PANTHER" id="PTHR37947">
    <property type="entry name" value="BLL2462 PROTEIN"/>
    <property type="match status" value="1"/>
</dbReference>
<dbReference type="InterPro" id="IPR029062">
    <property type="entry name" value="Class_I_gatase-like"/>
</dbReference>
<gene>
    <name evidence="2" type="ORF">LCGC14_2292290</name>
</gene>
<dbReference type="Gene3D" id="3.40.50.410">
    <property type="entry name" value="von Willebrand factor, type A domain"/>
    <property type="match status" value="1"/>
</dbReference>
<accession>A0A0F9FL55</accession>
<dbReference type="InterPro" id="IPR036465">
    <property type="entry name" value="vWFA_dom_sf"/>
</dbReference>
<dbReference type="SUPFAM" id="SSF53300">
    <property type="entry name" value="vWA-like"/>
    <property type="match status" value="1"/>
</dbReference>
<protein>
    <recommendedName>
        <fullName evidence="3">VWFA domain-containing protein</fullName>
    </recommendedName>
</protein>
<comment type="caution">
    <text evidence="2">The sequence shown here is derived from an EMBL/GenBank/DDBJ whole genome shotgun (WGS) entry which is preliminary data.</text>
</comment>
<dbReference type="CDD" id="cd00198">
    <property type="entry name" value="vWFA"/>
    <property type="match status" value="1"/>
</dbReference>
<feature type="transmembrane region" description="Helical" evidence="1">
    <location>
        <begin position="14"/>
        <end position="35"/>
    </location>
</feature>
<dbReference type="Gene3D" id="3.40.50.880">
    <property type="match status" value="1"/>
</dbReference>
<keyword evidence="1" id="KW-0472">Membrane</keyword>
<reference evidence="2" key="1">
    <citation type="journal article" date="2015" name="Nature">
        <title>Complex archaea that bridge the gap between prokaryotes and eukaryotes.</title>
        <authorList>
            <person name="Spang A."/>
            <person name="Saw J.H."/>
            <person name="Jorgensen S.L."/>
            <person name="Zaremba-Niedzwiedzka K."/>
            <person name="Martijn J."/>
            <person name="Lind A.E."/>
            <person name="van Eijk R."/>
            <person name="Schleper C."/>
            <person name="Guy L."/>
            <person name="Ettema T.J."/>
        </authorList>
    </citation>
    <scope>NUCLEOTIDE SEQUENCE</scope>
</reference>
<feature type="transmembrane region" description="Helical" evidence="1">
    <location>
        <begin position="47"/>
        <end position="66"/>
    </location>
</feature>
<dbReference type="SUPFAM" id="SSF52317">
    <property type="entry name" value="Class I glutamine amidotransferase-like"/>
    <property type="match status" value="1"/>
</dbReference>
<proteinExistence type="predicted"/>
<dbReference type="EMBL" id="LAZR01032137">
    <property type="protein sequence ID" value="KKL51757.1"/>
    <property type="molecule type" value="Genomic_DNA"/>
</dbReference>
<dbReference type="AlphaFoldDB" id="A0A0F9FL55"/>
<organism evidence="2">
    <name type="scientific">marine sediment metagenome</name>
    <dbReference type="NCBI Taxonomy" id="412755"/>
    <lineage>
        <taxon>unclassified sequences</taxon>
        <taxon>metagenomes</taxon>
        <taxon>ecological metagenomes</taxon>
    </lineage>
</organism>
<keyword evidence="1" id="KW-0812">Transmembrane</keyword>
<name>A0A0F9FL55_9ZZZZ</name>
<feature type="non-terminal residue" evidence="2">
    <location>
        <position position="463"/>
    </location>
</feature>
<sequence length="463" mass="50382">MTTATTLSWVWQPAISPLHILGLSGILASLAIFAYARTFRARPLGSLALLVMRLAVVVALAVVLMGPSAMPPRVQRTGKPTLIVLADTSGSMLTPECGGLSRIEFAQRQWLSREQLQELSRDYELRLMGFDEKVRRLSAQSLLAPAEKLATGRSTRLVDSVRSVLAGVPEGASETSLLVLSDGHDSDDAPVHPIALLARARGVGVHTVCLGGATFGRDIIVVALPEQQYLLADETGHIVVKVHQGGLDGTRTTLHLRSRNNHITRPIAFGDKSTVTLRLPIKEAQAGLYEYRIWVDSVEGENELGNNSQSVFLKVTARRIKVALLEGEPFWDTKFIAQSLRKDSRIELIQIMQLSHRKQSTIVTRAKGEALRVPTTAEELGSYSVIILGRGVEKLLTEKTARLLPGFVSDQGGHIVFARGRAYDDQTLAGRQIGRDIAVLEPVVWGRGVKNNLSLSLTPAGRG</sequence>
<evidence type="ECO:0000313" key="2">
    <source>
        <dbReference type="EMBL" id="KKL51757.1"/>
    </source>
</evidence>
<evidence type="ECO:0000256" key="1">
    <source>
        <dbReference type="SAM" id="Phobius"/>
    </source>
</evidence>
<dbReference type="PANTHER" id="PTHR37947:SF1">
    <property type="entry name" value="BLL2462 PROTEIN"/>
    <property type="match status" value="1"/>
</dbReference>